<sequence>MPKEELKKSFAGYLLQLFQATSLDVVIGAVAGGVFAVNILAVKPNFWWWPVLIMSVWVVYTSDHLIDGFHQKRAATIFRHRLHYRFRYFFMAAIAIFSLLTLILVLVFLDIRLLLWGIAVGFGALIYLGFIILGRKKGFYFQKEFFISLFYVIGIWLAPLLWYGRALPFTAILTMAIFVLLVWAEGLLTALYEREPDRGGQMQSFCTFYGQQTTQRLILILLILSMLFSLGLLFSVPSLRMEFLILIIMTISLMAIHFFPSFFQKNERYRTLGELTFWFPFLLLL</sequence>
<evidence type="ECO:0000256" key="4">
    <source>
        <dbReference type="ARBA" id="ARBA00023136"/>
    </source>
</evidence>
<evidence type="ECO:0000256" key="3">
    <source>
        <dbReference type="ARBA" id="ARBA00022989"/>
    </source>
</evidence>
<dbReference type="AlphaFoldDB" id="A0A3B0UWZ9"/>
<feature type="transmembrane region" description="Helical" evidence="5">
    <location>
        <begin position="47"/>
        <end position="66"/>
    </location>
</feature>
<dbReference type="InterPro" id="IPR000537">
    <property type="entry name" value="UbiA_prenyltransferase"/>
</dbReference>
<dbReference type="GO" id="GO:0016765">
    <property type="term" value="F:transferase activity, transferring alkyl or aryl (other than methyl) groups"/>
    <property type="evidence" value="ECO:0007669"/>
    <property type="project" value="InterPro"/>
</dbReference>
<keyword evidence="2 5" id="KW-0812">Transmembrane</keyword>
<reference evidence="6" key="1">
    <citation type="submission" date="2018-06" db="EMBL/GenBank/DDBJ databases">
        <authorList>
            <person name="Zhirakovskaya E."/>
        </authorList>
    </citation>
    <scope>NUCLEOTIDE SEQUENCE</scope>
</reference>
<comment type="subcellular location">
    <subcellularLocation>
        <location evidence="1">Membrane</location>
        <topology evidence="1">Multi-pass membrane protein</topology>
    </subcellularLocation>
</comment>
<dbReference type="Pfam" id="PF01040">
    <property type="entry name" value="UbiA"/>
    <property type="match status" value="1"/>
</dbReference>
<feature type="transmembrane region" description="Helical" evidence="5">
    <location>
        <begin position="21"/>
        <end position="41"/>
    </location>
</feature>
<keyword evidence="3 5" id="KW-1133">Transmembrane helix</keyword>
<accession>A0A3B0UWZ9</accession>
<feature type="transmembrane region" description="Helical" evidence="5">
    <location>
        <begin position="217"/>
        <end position="237"/>
    </location>
</feature>
<feature type="transmembrane region" description="Helical" evidence="5">
    <location>
        <begin position="114"/>
        <end position="133"/>
    </location>
</feature>
<dbReference type="EMBL" id="UOET01000328">
    <property type="protein sequence ID" value="VAW29139.1"/>
    <property type="molecule type" value="Genomic_DNA"/>
</dbReference>
<gene>
    <name evidence="6" type="ORF">MNBD_BACTEROID07-1241</name>
</gene>
<feature type="transmembrane region" description="Helical" evidence="5">
    <location>
        <begin position="243"/>
        <end position="263"/>
    </location>
</feature>
<feature type="transmembrane region" description="Helical" evidence="5">
    <location>
        <begin position="169"/>
        <end position="192"/>
    </location>
</feature>
<feature type="transmembrane region" description="Helical" evidence="5">
    <location>
        <begin position="145"/>
        <end position="163"/>
    </location>
</feature>
<name>A0A3B0UWZ9_9ZZZZ</name>
<dbReference type="GO" id="GO:0016020">
    <property type="term" value="C:membrane"/>
    <property type="evidence" value="ECO:0007669"/>
    <property type="project" value="UniProtKB-SubCell"/>
</dbReference>
<evidence type="ECO:0000256" key="2">
    <source>
        <dbReference type="ARBA" id="ARBA00022692"/>
    </source>
</evidence>
<evidence type="ECO:0000256" key="1">
    <source>
        <dbReference type="ARBA" id="ARBA00004141"/>
    </source>
</evidence>
<evidence type="ECO:0008006" key="7">
    <source>
        <dbReference type="Google" id="ProtNLM"/>
    </source>
</evidence>
<keyword evidence="4 5" id="KW-0472">Membrane</keyword>
<evidence type="ECO:0000256" key="5">
    <source>
        <dbReference type="SAM" id="Phobius"/>
    </source>
</evidence>
<protein>
    <recommendedName>
        <fullName evidence="7">UbiA prenyltransferase family protein</fullName>
    </recommendedName>
</protein>
<organism evidence="6">
    <name type="scientific">hydrothermal vent metagenome</name>
    <dbReference type="NCBI Taxonomy" id="652676"/>
    <lineage>
        <taxon>unclassified sequences</taxon>
        <taxon>metagenomes</taxon>
        <taxon>ecological metagenomes</taxon>
    </lineage>
</organism>
<feature type="transmembrane region" description="Helical" evidence="5">
    <location>
        <begin position="86"/>
        <end position="108"/>
    </location>
</feature>
<proteinExistence type="predicted"/>
<evidence type="ECO:0000313" key="6">
    <source>
        <dbReference type="EMBL" id="VAW29139.1"/>
    </source>
</evidence>